<comment type="caution">
    <text evidence="3">The sequence shown here is derived from an EMBL/GenBank/DDBJ whole genome shotgun (WGS) entry which is preliminary data.</text>
</comment>
<dbReference type="PANTHER" id="PTHR48047">
    <property type="entry name" value="GLYCOSYLTRANSFERASE"/>
    <property type="match status" value="1"/>
</dbReference>
<evidence type="ECO:0000256" key="2">
    <source>
        <dbReference type="ARBA" id="ARBA00022676"/>
    </source>
</evidence>
<protein>
    <submittedName>
        <fullName evidence="3">Uncharacterized protein</fullName>
    </submittedName>
</protein>
<dbReference type="PANTHER" id="PTHR48047:SF45">
    <property type="entry name" value="SCOPOLETIN GLUCOSYLTRANSFERASE-LIKE"/>
    <property type="match status" value="1"/>
</dbReference>
<keyword evidence="4" id="KW-1185">Reference proteome</keyword>
<proteinExistence type="inferred from homology"/>
<dbReference type="GO" id="GO:0035251">
    <property type="term" value="F:UDP-glucosyltransferase activity"/>
    <property type="evidence" value="ECO:0007669"/>
    <property type="project" value="UniProtKB-ARBA"/>
</dbReference>
<evidence type="ECO:0000313" key="4">
    <source>
        <dbReference type="Proteomes" id="UP000290289"/>
    </source>
</evidence>
<dbReference type="Gene3D" id="3.40.50.2000">
    <property type="entry name" value="Glycogen Phosphorylase B"/>
    <property type="match status" value="3"/>
</dbReference>
<dbReference type="EMBL" id="RDQH01000331">
    <property type="protein sequence ID" value="RXH99873.1"/>
    <property type="molecule type" value="Genomic_DNA"/>
</dbReference>
<dbReference type="AlphaFoldDB" id="A0A498K0P9"/>
<keyword evidence="2" id="KW-0328">Glycosyltransferase</keyword>
<gene>
    <name evidence="3" type="ORF">DVH24_021675</name>
</gene>
<name>A0A498K0P9_MALDO</name>
<evidence type="ECO:0000256" key="1">
    <source>
        <dbReference type="ARBA" id="ARBA00009995"/>
    </source>
</evidence>
<organism evidence="3 4">
    <name type="scientific">Malus domestica</name>
    <name type="common">Apple</name>
    <name type="synonym">Pyrus malus</name>
    <dbReference type="NCBI Taxonomy" id="3750"/>
    <lineage>
        <taxon>Eukaryota</taxon>
        <taxon>Viridiplantae</taxon>
        <taxon>Streptophyta</taxon>
        <taxon>Embryophyta</taxon>
        <taxon>Tracheophyta</taxon>
        <taxon>Spermatophyta</taxon>
        <taxon>Magnoliopsida</taxon>
        <taxon>eudicotyledons</taxon>
        <taxon>Gunneridae</taxon>
        <taxon>Pentapetalae</taxon>
        <taxon>rosids</taxon>
        <taxon>fabids</taxon>
        <taxon>Rosales</taxon>
        <taxon>Rosaceae</taxon>
        <taxon>Amygdaloideae</taxon>
        <taxon>Maleae</taxon>
        <taxon>Malus</taxon>
    </lineage>
</organism>
<sequence>MGSENRDFHICFFSLIAHSHMIPISNMAKLLKSQGVKTTTVTTPLNAPTFSKATQSSKTCSDGVEVKIKTIKFPSVELLPKENPSYLVVDVFFPRATDVAAKFIRRLIFLGTSFFAMATLDNMRSFYELKSVYANYYRNVLGMKAWHIGPVSMCNRNNEEKAVRGKAASIKEHEFLNKNRDFHICFFPYMAHGHMIPISDMAKLFASQGVKTTIVTTPLNAPTFSEATQSSKTYSGGIEVKIKTIKFPSVEAGLPEGCENLDSLPSPELSTNFLKATSFLQEPLEQLLFEENPSCLVADVLFPWATDAAAKFDIPRLIFHGTGFFAMAASHVVRKYEPFKNTLSDSDLFVIPDFPGEITMTRAQVPDHVKENIENDLTRMLKRAKEAEKTSYGIVVNRSYICPTKEHNSKSISNFWVKI</sequence>
<dbReference type="SUPFAM" id="SSF53756">
    <property type="entry name" value="UDP-Glycosyltransferase/glycogen phosphorylase"/>
    <property type="match status" value="2"/>
</dbReference>
<keyword evidence="2" id="KW-0808">Transferase</keyword>
<comment type="similarity">
    <text evidence="1">Belongs to the UDP-glycosyltransferase family.</text>
</comment>
<evidence type="ECO:0000313" key="3">
    <source>
        <dbReference type="EMBL" id="RXH99873.1"/>
    </source>
</evidence>
<accession>A0A498K0P9</accession>
<reference evidence="3 4" key="1">
    <citation type="submission" date="2018-10" db="EMBL/GenBank/DDBJ databases">
        <title>A high-quality apple genome assembly.</title>
        <authorList>
            <person name="Hu J."/>
        </authorList>
    </citation>
    <scope>NUCLEOTIDE SEQUENCE [LARGE SCALE GENOMIC DNA]</scope>
    <source>
        <strain evidence="4">cv. HFTH1</strain>
        <tissue evidence="3">Young leaf</tissue>
    </source>
</reference>
<dbReference type="Proteomes" id="UP000290289">
    <property type="component" value="Chromosome 5"/>
</dbReference>